<feature type="compositionally biased region" description="Basic and acidic residues" evidence="4">
    <location>
        <begin position="124"/>
        <end position="133"/>
    </location>
</feature>
<dbReference type="Pfam" id="PF00018">
    <property type="entry name" value="SH3_1"/>
    <property type="match status" value="1"/>
</dbReference>
<dbReference type="SMART" id="SM00326">
    <property type="entry name" value="SH3"/>
    <property type="match status" value="3"/>
</dbReference>
<dbReference type="PANTHER" id="PTHR46037">
    <property type="entry name" value="PROTEIN ENHANCER OF SEVENLESS 2B"/>
    <property type="match status" value="1"/>
</dbReference>
<evidence type="ECO:0000256" key="3">
    <source>
        <dbReference type="PROSITE-ProRule" id="PRU00192"/>
    </source>
</evidence>
<accession>A0A7M7L3G8</accession>
<dbReference type="EnsemblMetazoa" id="XM_022817566">
    <property type="protein sequence ID" value="XP_022673301"/>
    <property type="gene ID" value="LOC111255522"/>
</dbReference>
<dbReference type="InParanoid" id="A0A7M7L3G8"/>
<dbReference type="PROSITE" id="PS50002">
    <property type="entry name" value="SH3"/>
    <property type="match status" value="3"/>
</dbReference>
<protein>
    <recommendedName>
        <fullName evidence="5">SH3 domain-containing protein</fullName>
    </recommendedName>
</protein>
<dbReference type="InterPro" id="IPR043539">
    <property type="entry name" value="Grb2-like"/>
</dbReference>
<name>A0A7M7L3G8_VARDE</name>
<evidence type="ECO:0000256" key="2">
    <source>
        <dbReference type="ARBA" id="ARBA00022999"/>
    </source>
</evidence>
<dbReference type="AlphaFoldDB" id="A0A7M7L3G8"/>
<feature type="region of interest" description="Disordered" evidence="4">
    <location>
        <begin position="350"/>
        <end position="476"/>
    </location>
</feature>
<sequence length="558" mass="61650">MAFMCPIRIGRSKKRRDRQGEKPAAPAIGRITGSASIETLVRVGLEKEHGLGPNSEVVVLHDFTPCVDDEIGVKRGEIVHTLYQENDWVYVISGSREGFIPQSYCVPVDSPMAQVALSISKKSPRERLSEEHHHHQQSSLESSIAHSDIESVDTPSCLTDVHPFFKDPAGRFLVLYSFIARDENDISVERGELVTVLNREDADWFWVQRYNGHEGFVPSAFIFPADVINSHAQSPEVSSEAQSVTTGATTTLRQEATSQKPLASSKQVDKLLDSIDFKDLTFSANNDSASAQKEYRYDTKSGTVSLHTYHNTADRAFPTTRNNLGSSEHLTSNNLNLNASTTASQWTTTPAADGAVEGDNTTNSNTLKTTPYREREGSSINNTRKSTMSQQNRNTSVGNCRLQDHNVGGNQTKDVEDGESGRTHSHHHHSSGKNSSGQDSEANGKENDSQRNGPSELLPHGAKASGQDAPHTGNDSEVASIVQSETPYRAKATEFIVMYDHETDAEYELPIQRKELVYADLNCQNADGWYWVYSPRLNEYGYVPRGFVMESRPATTSL</sequence>
<dbReference type="OrthoDB" id="9991832at2759"/>
<dbReference type="CDD" id="cd00174">
    <property type="entry name" value="SH3"/>
    <property type="match status" value="3"/>
</dbReference>
<feature type="compositionally biased region" description="Polar residues" evidence="4">
    <location>
        <begin position="359"/>
        <end position="369"/>
    </location>
</feature>
<dbReference type="FunCoup" id="A0A7M7L3G8">
    <property type="interactions" value="4"/>
</dbReference>
<dbReference type="SUPFAM" id="SSF50044">
    <property type="entry name" value="SH3-domain"/>
    <property type="match status" value="3"/>
</dbReference>
<evidence type="ECO:0000256" key="4">
    <source>
        <dbReference type="SAM" id="MobiDB-lite"/>
    </source>
</evidence>
<dbReference type="InterPro" id="IPR001452">
    <property type="entry name" value="SH3_domain"/>
</dbReference>
<keyword evidence="1 3" id="KW-0728">SH3 domain</keyword>
<keyword evidence="2" id="KW-0727">SH2 domain</keyword>
<feature type="region of interest" description="Disordered" evidence="4">
    <location>
        <begin position="234"/>
        <end position="261"/>
    </location>
</feature>
<organism evidence="6 7">
    <name type="scientific">Varroa destructor</name>
    <name type="common">Honeybee mite</name>
    <dbReference type="NCBI Taxonomy" id="109461"/>
    <lineage>
        <taxon>Eukaryota</taxon>
        <taxon>Metazoa</taxon>
        <taxon>Ecdysozoa</taxon>
        <taxon>Arthropoda</taxon>
        <taxon>Chelicerata</taxon>
        <taxon>Arachnida</taxon>
        <taxon>Acari</taxon>
        <taxon>Parasitiformes</taxon>
        <taxon>Mesostigmata</taxon>
        <taxon>Gamasina</taxon>
        <taxon>Dermanyssoidea</taxon>
        <taxon>Varroidae</taxon>
        <taxon>Varroa</taxon>
    </lineage>
</organism>
<feature type="domain" description="SH3" evidence="5">
    <location>
        <begin position="490"/>
        <end position="553"/>
    </location>
</feature>
<feature type="compositionally biased region" description="Polar residues" evidence="4">
    <location>
        <begin position="378"/>
        <end position="398"/>
    </location>
</feature>
<evidence type="ECO:0000313" key="6">
    <source>
        <dbReference type="EnsemblMetazoa" id="XP_022673301"/>
    </source>
</evidence>
<dbReference type="Pfam" id="PF07653">
    <property type="entry name" value="SH3_2"/>
    <property type="match status" value="1"/>
</dbReference>
<dbReference type="KEGG" id="vde:111255522"/>
<keyword evidence="7" id="KW-1185">Reference proteome</keyword>
<proteinExistence type="predicted"/>
<reference evidence="6" key="1">
    <citation type="submission" date="2021-01" db="UniProtKB">
        <authorList>
            <consortium name="EnsemblMetazoa"/>
        </authorList>
    </citation>
    <scope>IDENTIFICATION</scope>
</reference>
<feature type="region of interest" description="Disordered" evidence="4">
    <location>
        <begin position="124"/>
        <end position="145"/>
    </location>
</feature>
<dbReference type="Proteomes" id="UP000594260">
    <property type="component" value="Unplaced"/>
</dbReference>
<dbReference type="Gene3D" id="2.30.30.40">
    <property type="entry name" value="SH3 Domains"/>
    <property type="match status" value="2"/>
</dbReference>
<feature type="compositionally biased region" description="Basic and acidic residues" evidence="4">
    <location>
        <begin position="413"/>
        <end position="422"/>
    </location>
</feature>
<dbReference type="GeneID" id="111255522"/>
<evidence type="ECO:0000313" key="7">
    <source>
        <dbReference type="Proteomes" id="UP000594260"/>
    </source>
</evidence>
<feature type="domain" description="SH3" evidence="5">
    <location>
        <begin position="52"/>
        <end position="110"/>
    </location>
</feature>
<dbReference type="InterPro" id="IPR036028">
    <property type="entry name" value="SH3-like_dom_sf"/>
</dbReference>
<dbReference type="RefSeq" id="XP_022673301.1">
    <property type="nucleotide sequence ID" value="XM_022817566.1"/>
</dbReference>
<evidence type="ECO:0000259" key="5">
    <source>
        <dbReference type="PROSITE" id="PS50002"/>
    </source>
</evidence>
<evidence type="ECO:0000256" key="1">
    <source>
        <dbReference type="ARBA" id="ARBA00022443"/>
    </source>
</evidence>
<feature type="domain" description="SH3" evidence="5">
    <location>
        <begin position="167"/>
        <end position="227"/>
    </location>
</feature>
<dbReference type="OMA" id="MESALPX"/>